<feature type="coiled-coil region" evidence="1">
    <location>
        <begin position="148"/>
        <end position="175"/>
    </location>
</feature>
<evidence type="ECO:0000313" key="4">
    <source>
        <dbReference type="Proteomes" id="UP000230759"/>
    </source>
</evidence>
<protein>
    <submittedName>
        <fullName evidence="3">Uncharacterized protein</fullName>
    </submittedName>
</protein>
<keyword evidence="2" id="KW-1133">Transmembrane helix</keyword>
<dbReference type="Proteomes" id="UP000230759">
    <property type="component" value="Unassembled WGS sequence"/>
</dbReference>
<evidence type="ECO:0000313" key="3">
    <source>
        <dbReference type="EMBL" id="PIP57306.1"/>
    </source>
</evidence>
<keyword evidence="2" id="KW-0812">Transmembrane</keyword>
<dbReference type="EMBL" id="PCSV01000008">
    <property type="protein sequence ID" value="PIP57306.1"/>
    <property type="molecule type" value="Genomic_DNA"/>
</dbReference>
<comment type="caution">
    <text evidence="3">The sequence shown here is derived from an EMBL/GenBank/DDBJ whole genome shotgun (WGS) entry which is preliminary data.</text>
</comment>
<feature type="transmembrane region" description="Helical" evidence="2">
    <location>
        <begin position="95"/>
        <end position="114"/>
    </location>
</feature>
<keyword evidence="2" id="KW-0472">Membrane</keyword>
<dbReference type="AlphaFoldDB" id="A0A2H0BHZ3"/>
<feature type="transmembrane region" description="Helical" evidence="2">
    <location>
        <begin position="31"/>
        <end position="53"/>
    </location>
</feature>
<accession>A0A2H0BHZ3</accession>
<keyword evidence="1" id="KW-0175">Coiled coil</keyword>
<evidence type="ECO:0000256" key="2">
    <source>
        <dbReference type="SAM" id="Phobius"/>
    </source>
</evidence>
<sequence>MTISSRKLVVHSLILTTCVLFAFIWTDNKILAAYNLQLVAFLLIVYFGSRFFVKKPVIDMSALSLLTFILVFATGALSSPLFFLLYFLLFGLALLFEPASSLFLVILLTVLFLLIPESQDLLPELLQLASLFLIVPLAVIFGKQYIKLKRNELEVRALESEEKTLTKKVEAQKSKVKYWTDAVLGQKLAEIQNYLKSLEQNPTTSQEKKDYLRSISAKIYETYLDGKEMEKEIKNA</sequence>
<proteinExistence type="predicted"/>
<name>A0A2H0BHZ3_9BACT</name>
<feature type="transmembrane region" description="Helical" evidence="2">
    <location>
        <begin position="65"/>
        <end position="89"/>
    </location>
</feature>
<gene>
    <name evidence="3" type="ORF">COX04_00270</name>
</gene>
<feature type="transmembrane region" description="Helical" evidence="2">
    <location>
        <begin position="7"/>
        <end position="25"/>
    </location>
</feature>
<evidence type="ECO:0000256" key="1">
    <source>
        <dbReference type="SAM" id="Coils"/>
    </source>
</evidence>
<feature type="transmembrane region" description="Helical" evidence="2">
    <location>
        <begin position="126"/>
        <end position="146"/>
    </location>
</feature>
<reference evidence="3 4" key="1">
    <citation type="submission" date="2017-09" db="EMBL/GenBank/DDBJ databases">
        <title>Depth-based differentiation of microbial function through sediment-hosted aquifers and enrichment of novel symbionts in the deep terrestrial subsurface.</title>
        <authorList>
            <person name="Probst A.J."/>
            <person name="Ladd B."/>
            <person name="Jarett J.K."/>
            <person name="Geller-Mcgrath D.E."/>
            <person name="Sieber C.M."/>
            <person name="Emerson J.B."/>
            <person name="Anantharaman K."/>
            <person name="Thomas B.C."/>
            <person name="Malmstrom R."/>
            <person name="Stieglmeier M."/>
            <person name="Klingl A."/>
            <person name="Woyke T."/>
            <person name="Ryan C.M."/>
            <person name="Banfield J.F."/>
        </authorList>
    </citation>
    <scope>NUCLEOTIDE SEQUENCE [LARGE SCALE GENOMIC DNA]</scope>
    <source>
        <strain evidence="3">CG22_combo_CG10-13_8_21_14_all_45_10</strain>
    </source>
</reference>
<organism evidence="3 4">
    <name type="scientific">Candidatus Woesebacteria bacterium CG22_combo_CG10-13_8_21_14_all_45_10</name>
    <dbReference type="NCBI Taxonomy" id="1975060"/>
    <lineage>
        <taxon>Bacteria</taxon>
        <taxon>Candidatus Woeseibacteriota</taxon>
    </lineage>
</organism>